<evidence type="ECO:0000256" key="1">
    <source>
        <dbReference type="SAM" id="MobiDB-lite"/>
    </source>
</evidence>
<comment type="caution">
    <text evidence="2">The sequence shown here is derived from an EMBL/GenBank/DDBJ whole genome shotgun (WGS) entry which is preliminary data.</text>
</comment>
<keyword evidence="3" id="KW-1185">Reference proteome</keyword>
<protein>
    <submittedName>
        <fullName evidence="2">Uncharacterized protein</fullName>
    </submittedName>
</protein>
<reference evidence="2" key="1">
    <citation type="submission" date="2020-06" db="EMBL/GenBank/DDBJ databases">
        <title>Draft genome sequences of strains closely related to Aspergillus parafelis and Aspergillus hiratsukae.</title>
        <authorList>
            <person name="Dos Santos R.A.C."/>
            <person name="Rivero-Menendez O."/>
            <person name="Steenwyk J.L."/>
            <person name="Mead M.E."/>
            <person name="Goldman G.H."/>
            <person name="Alastruey-Izquierdo A."/>
            <person name="Rokas A."/>
        </authorList>
    </citation>
    <scope>NUCLEOTIDE SEQUENCE</scope>
    <source>
        <strain evidence="2">CNM-CM7691</strain>
    </source>
</reference>
<proteinExistence type="predicted"/>
<name>A0A8H6QQM2_9EURO</name>
<feature type="region of interest" description="Disordered" evidence="1">
    <location>
        <begin position="111"/>
        <end position="131"/>
    </location>
</feature>
<dbReference type="EMBL" id="JACBAG010001915">
    <property type="protein sequence ID" value="KAF7176121.1"/>
    <property type="molecule type" value="Genomic_DNA"/>
</dbReference>
<sequence>MSSPQSSNNGLSPIDDDHFASHPQYFRDAIAYYDNSSEISNPTFLLSDFGVLDRDDDDQYDHISDPDLAPDFQGVDPGRFDQLPTIADRTSTTPYPVEKAVDQLDFYPTRDMAHTPNTLTNTPPYPTEHGFANQQADLNIDQGAGYTTPATSSCVIRIQGARSFKFFAWVAARWPEYSENFAGIAARTSSTPSHAAKAIVLRGQSSLSNLS</sequence>
<evidence type="ECO:0000313" key="2">
    <source>
        <dbReference type="EMBL" id="KAF7176121.1"/>
    </source>
</evidence>
<dbReference type="Proteomes" id="UP000641853">
    <property type="component" value="Unassembled WGS sequence"/>
</dbReference>
<gene>
    <name evidence="2" type="ORF">CNMCM7691_001597</name>
</gene>
<dbReference type="AlphaFoldDB" id="A0A8H6QQM2"/>
<accession>A0A8H6QQM2</accession>
<evidence type="ECO:0000313" key="3">
    <source>
        <dbReference type="Proteomes" id="UP000641853"/>
    </source>
</evidence>
<organism evidence="2 3">
    <name type="scientific">Aspergillus felis</name>
    <dbReference type="NCBI Taxonomy" id="1287682"/>
    <lineage>
        <taxon>Eukaryota</taxon>
        <taxon>Fungi</taxon>
        <taxon>Dikarya</taxon>
        <taxon>Ascomycota</taxon>
        <taxon>Pezizomycotina</taxon>
        <taxon>Eurotiomycetes</taxon>
        <taxon>Eurotiomycetidae</taxon>
        <taxon>Eurotiales</taxon>
        <taxon>Aspergillaceae</taxon>
        <taxon>Aspergillus</taxon>
        <taxon>Aspergillus subgen. Fumigati</taxon>
    </lineage>
</organism>